<dbReference type="GO" id="GO:0071555">
    <property type="term" value="P:cell wall organization"/>
    <property type="evidence" value="ECO:0007669"/>
    <property type="project" value="UniProtKB-KW"/>
</dbReference>
<keyword evidence="4" id="KW-0134">Cell wall</keyword>
<organism evidence="14 15">
    <name type="scientific">Perilla frutescens var. hirtella</name>
    <name type="common">Perilla citriodora</name>
    <name type="synonym">Perilla setoyensis</name>
    <dbReference type="NCBI Taxonomy" id="608512"/>
    <lineage>
        <taxon>Eukaryota</taxon>
        <taxon>Viridiplantae</taxon>
        <taxon>Streptophyta</taxon>
        <taxon>Embryophyta</taxon>
        <taxon>Tracheophyta</taxon>
        <taxon>Spermatophyta</taxon>
        <taxon>Magnoliopsida</taxon>
        <taxon>eudicotyledons</taxon>
        <taxon>Gunneridae</taxon>
        <taxon>Pentapetalae</taxon>
        <taxon>asterids</taxon>
        <taxon>lamiids</taxon>
        <taxon>Lamiales</taxon>
        <taxon>Lamiaceae</taxon>
        <taxon>Nepetoideae</taxon>
        <taxon>Elsholtzieae</taxon>
        <taxon>Perilla</taxon>
    </lineage>
</organism>
<dbReference type="InterPro" id="IPR011050">
    <property type="entry name" value="Pectin_lyase_fold/virulence"/>
</dbReference>
<evidence type="ECO:0000256" key="6">
    <source>
        <dbReference type="ARBA" id="ARBA00022729"/>
    </source>
</evidence>
<dbReference type="SUPFAM" id="SSF51126">
    <property type="entry name" value="Pectin lyase-like"/>
    <property type="match status" value="1"/>
</dbReference>
<proteinExistence type="inferred from homology"/>
<keyword evidence="5" id="KW-0964">Secreted</keyword>
<dbReference type="EC" id="3.2.1.15" evidence="3"/>
<keyword evidence="8 13" id="KW-0378">Hydrolase</keyword>
<accession>A0AAD4IPP6</accession>
<dbReference type="AlphaFoldDB" id="A0AAD4IPP6"/>
<dbReference type="Pfam" id="PF00295">
    <property type="entry name" value="Glyco_hydro_28"/>
    <property type="match status" value="1"/>
</dbReference>
<evidence type="ECO:0000256" key="8">
    <source>
        <dbReference type="ARBA" id="ARBA00022801"/>
    </source>
</evidence>
<evidence type="ECO:0000256" key="3">
    <source>
        <dbReference type="ARBA" id="ARBA00012736"/>
    </source>
</evidence>
<comment type="similarity">
    <text evidence="2 13">Belongs to the glycosyl hydrolase 28 family.</text>
</comment>
<evidence type="ECO:0000256" key="13">
    <source>
        <dbReference type="RuleBase" id="RU361169"/>
    </source>
</evidence>
<evidence type="ECO:0000256" key="1">
    <source>
        <dbReference type="ARBA" id="ARBA00004191"/>
    </source>
</evidence>
<keyword evidence="6" id="KW-0732">Signal</keyword>
<dbReference type="Proteomes" id="UP001190926">
    <property type="component" value="Unassembled WGS sequence"/>
</dbReference>
<dbReference type="InterPro" id="IPR000743">
    <property type="entry name" value="Glyco_hydro_28"/>
</dbReference>
<gene>
    <name evidence="14" type="ORF">C2S53_001766</name>
</gene>
<protein>
    <recommendedName>
        <fullName evidence="3">endo-polygalacturonase</fullName>
        <ecNumber evidence="3">3.2.1.15</ecNumber>
    </recommendedName>
</protein>
<evidence type="ECO:0000256" key="2">
    <source>
        <dbReference type="ARBA" id="ARBA00008834"/>
    </source>
</evidence>
<evidence type="ECO:0000313" key="15">
    <source>
        <dbReference type="Proteomes" id="UP001190926"/>
    </source>
</evidence>
<sequence length="394" mass="42884">MVIDARRSQDYSQPPSTAKTTTTYDVLKFGAVGDGITDDTKAFKSAWEAACEEERENAKIAVASGKTFLVSQIEFNGPCSSKSIIFEILGNIVAPPRSAWKNKGADEWLYFHRVDGLNLVGNGRGQIDGRGATWWKNGDTKSRPTAMRFSHCNKLYIRGLRHLNSQKNHVSINGCNDTTISDLVISAPPKSPNTDGIDISRSTNVRILNSVMATGDDCIAINGGTSNIIISDIKCGPGHGISIGSLGKDGQHDEVEAINIRNCTFNRTDNGVRIKTWQGGSGFARNIKFSQITFIEAKNPVIIDQYYCPHKKCANKKSAVKVSDVGYYGLHGTTISNNAAINFSCSQTVPCTKIIVDDVNIESAYPNHSTMSHCTNAYGTAHTLRPTLDCLKKN</sequence>
<evidence type="ECO:0000256" key="9">
    <source>
        <dbReference type="ARBA" id="ARBA00023295"/>
    </source>
</evidence>
<dbReference type="PROSITE" id="PS00502">
    <property type="entry name" value="POLYGALACTURONASE"/>
    <property type="match status" value="1"/>
</dbReference>
<name>A0AAD4IPP6_PERFH</name>
<reference evidence="14 15" key="1">
    <citation type="journal article" date="2021" name="Nat. Commun.">
        <title>Incipient diploidization of the medicinal plant Perilla within 10,000 years.</title>
        <authorList>
            <person name="Zhang Y."/>
            <person name="Shen Q."/>
            <person name="Leng L."/>
            <person name="Zhang D."/>
            <person name="Chen S."/>
            <person name="Shi Y."/>
            <person name="Ning Z."/>
            <person name="Chen S."/>
        </authorList>
    </citation>
    <scope>NUCLEOTIDE SEQUENCE [LARGE SCALE GENOMIC DNA]</scope>
    <source>
        <strain evidence="15">cv. PC099</strain>
    </source>
</reference>
<dbReference type="InterPro" id="IPR012334">
    <property type="entry name" value="Pectin_lyas_fold"/>
</dbReference>
<evidence type="ECO:0000256" key="11">
    <source>
        <dbReference type="ARBA" id="ARBA00034074"/>
    </source>
</evidence>
<dbReference type="EMBL" id="SDAM02029545">
    <property type="protein sequence ID" value="KAH6756645.1"/>
    <property type="molecule type" value="Genomic_DNA"/>
</dbReference>
<dbReference type="PANTHER" id="PTHR31375">
    <property type="match status" value="1"/>
</dbReference>
<dbReference type="FunFam" id="2.160.20.10:FF:000032">
    <property type="entry name" value="Pectin lyase-like superfamily protein"/>
    <property type="match status" value="1"/>
</dbReference>
<comment type="subcellular location">
    <subcellularLocation>
        <location evidence="1">Secreted</location>
        <location evidence="1">Cell wall</location>
    </subcellularLocation>
</comment>
<evidence type="ECO:0000256" key="12">
    <source>
        <dbReference type="PROSITE-ProRule" id="PRU10052"/>
    </source>
</evidence>
<keyword evidence="7" id="KW-0677">Repeat</keyword>
<feature type="active site" evidence="12">
    <location>
        <position position="239"/>
    </location>
</feature>
<keyword evidence="10" id="KW-0961">Cell wall biogenesis/degradation</keyword>
<dbReference type="Gene3D" id="2.160.20.10">
    <property type="entry name" value="Single-stranded right-handed beta-helix, Pectin lyase-like"/>
    <property type="match status" value="1"/>
</dbReference>
<keyword evidence="9 13" id="KW-0326">Glycosidase</keyword>
<evidence type="ECO:0000313" key="14">
    <source>
        <dbReference type="EMBL" id="KAH6756645.1"/>
    </source>
</evidence>
<dbReference type="InterPro" id="IPR006626">
    <property type="entry name" value="PbH1"/>
</dbReference>
<comment type="caution">
    <text evidence="14">The sequence shown here is derived from an EMBL/GenBank/DDBJ whole genome shotgun (WGS) entry which is preliminary data.</text>
</comment>
<evidence type="ECO:0000256" key="7">
    <source>
        <dbReference type="ARBA" id="ARBA00022737"/>
    </source>
</evidence>
<comment type="catalytic activity">
    <reaction evidence="11">
        <text>(1,4-alpha-D-galacturonosyl)n+m + H2O = (1,4-alpha-D-galacturonosyl)n + (1,4-alpha-D-galacturonosyl)m.</text>
        <dbReference type="EC" id="3.2.1.15"/>
    </reaction>
</comment>
<evidence type="ECO:0000256" key="10">
    <source>
        <dbReference type="ARBA" id="ARBA00023316"/>
    </source>
</evidence>
<keyword evidence="15" id="KW-1185">Reference proteome</keyword>
<dbReference type="GO" id="GO:0005975">
    <property type="term" value="P:carbohydrate metabolic process"/>
    <property type="evidence" value="ECO:0007669"/>
    <property type="project" value="InterPro"/>
</dbReference>
<evidence type="ECO:0000256" key="5">
    <source>
        <dbReference type="ARBA" id="ARBA00022525"/>
    </source>
</evidence>
<evidence type="ECO:0000256" key="4">
    <source>
        <dbReference type="ARBA" id="ARBA00022512"/>
    </source>
</evidence>
<dbReference type="GO" id="GO:0004650">
    <property type="term" value="F:polygalacturonase activity"/>
    <property type="evidence" value="ECO:0007669"/>
    <property type="project" value="UniProtKB-EC"/>
</dbReference>
<dbReference type="SMART" id="SM00710">
    <property type="entry name" value="PbH1"/>
    <property type="match status" value="4"/>
</dbReference>